<dbReference type="HOGENOM" id="CLU_1057258_0_0_0"/>
<dbReference type="eggNOG" id="ENOG502ZQ9H">
    <property type="taxonomic scope" value="Bacteria"/>
</dbReference>
<dbReference type="RefSeq" id="WP_015244711.1">
    <property type="nucleotide sequence ID" value="NC_019892.1"/>
</dbReference>
<feature type="compositionally biased region" description="Pro residues" evidence="1">
    <location>
        <begin position="53"/>
        <end position="67"/>
    </location>
</feature>
<feature type="region of interest" description="Disordered" evidence="1">
    <location>
        <begin position="228"/>
        <end position="263"/>
    </location>
</feature>
<evidence type="ECO:0000313" key="2">
    <source>
        <dbReference type="EMBL" id="AGA25535.1"/>
    </source>
</evidence>
<evidence type="ECO:0000256" key="1">
    <source>
        <dbReference type="SAM" id="MobiDB-lite"/>
    </source>
</evidence>
<dbReference type="OrthoDB" id="287057at2"/>
<sequence>MRPGLKTLLGATLVAPSLFIALTSPLVSYGDEPSRLGRLFRFGGNSTNSAPQTPAPTAPAPRAPAPSEPSQGMLFSAATPAAAPANNGPTPRLVPQPRVSRASTEADPILSRISLVRSSDGNQFGMCLQVYADGTVLDNEGTHHLSQTDLKPLVELLESGDLFRAKGHCGAPATDFVEQVHIVAYERSLGRLRANAFSYSGNPQGCDHAVRHLHTVLEGLQAKLSRPAMPATPVGAGVPSTLVPTGEPAPAGNGPTISLTPSN</sequence>
<feature type="region of interest" description="Disordered" evidence="1">
    <location>
        <begin position="40"/>
        <end position="105"/>
    </location>
</feature>
<feature type="compositionally biased region" description="Low complexity" evidence="1">
    <location>
        <begin position="77"/>
        <end position="91"/>
    </location>
</feature>
<dbReference type="Proteomes" id="UP000010798">
    <property type="component" value="Chromosome"/>
</dbReference>
<dbReference type="EMBL" id="CP003364">
    <property type="protein sequence ID" value="AGA25535.1"/>
    <property type="molecule type" value="Genomic_DNA"/>
</dbReference>
<evidence type="ECO:0000313" key="3">
    <source>
        <dbReference type="Proteomes" id="UP000010798"/>
    </source>
</evidence>
<name>L0D9J2_SINAD</name>
<dbReference type="AlphaFoldDB" id="L0D9J2"/>
<keyword evidence="3" id="KW-1185">Reference proteome</keyword>
<protein>
    <submittedName>
        <fullName evidence="2">Uncharacterized protein</fullName>
    </submittedName>
</protein>
<dbReference type="KEGG" id="saci:Sinac_1139"/>
<organism evidence="2 3">
    <name type="scientific">Singulisphaera acidiphila (strain ATCC BAA-1392 / DSM 18658 / VKM B-2454 / MOB10)</name>
    <dbReference type="NCBI Taxonomy" id="886293"/>
    <lineage>
        <taxon>Bacteria</taxon>
        <taxon>Pseudomonadati</taxon>
        <taxon>Planctomycetota</taxon>
        <taxon>Planctomycetia</taxon>
        <taxon>Isosphaerales</taxon>
        <taxon>Isosphaeraceae</taxon>
        <taxon>Singulisphaera</taxon>
    </lineage>
</organism>
<proteinExistence type="predicted"/>
<accession>L0D9J2</accession>
<gene>
    <name evidence="2" type="ordered locus">Sinac_1139</name>
</gene>
<reference evidence="2 3" key="1">
    <citation type="submission" date="2012-02" db="EMBL/GenBank/DDBJ databases">
        <title>Complete sequence of chromosome of Singulisphaera acidiphila DSM 18658.</title>
        <authorList>
            <consortium name="US DOE Joint Genome Institute (JGI-PGF)"/>
            <person name="Lucas S."/>
            <person name="Copeland A."/>
            <person name="Lapidus A."/>
            <person name="Glavina del Rio T."/>
            <person name="Dalin E."/>
            <person name="Tice H."/>
            <person name="Bruce D."/>
            <person name="Goodwin L."/>
            <person name="Pitluck S."/>
            <person name="Peters L."/>
            <person name="Ovchinnikova G."/>
            <person name="Chertkov O."/>
            <person name="Kyrpides N."/>
            <person name="Mavromatis K."/>
            <person name="Ivanova N."/>
            <person name="Brettin T."/>
            <person name="Detter J.C."/>
            <person name="Han C."/>
            <person name="Larimer F."/>
            <person name="Land M."/>
            <person name="Hauser L."/>
            <person name="Markowitz V."/>
            <person name="Cheng J.-F."/>
            <person name="Hugenholtz P."/>
            <person name="Woyke T."/>
            <person name="Wu D."/>
            <person name="Tindall B."/>
            <person name="Pomrenke H."/>
            <person name="Brambilla E."/>
            <person name="Klenk H.-P."/>
            <person name="Eisen J.A."/>
        </authorList>
    </citation>
    <scope>NUCLEOTIDE SEQUENCE [LARGE SCALE GENOMIC DNA]</scope>
    <source>
        <strain evidence="3">ATCC BAA-1392 / DSM 18658 / VKM B-2454 / MOB10</strain>
    </source>
</reference>